<dbReference type="InterPro" id="IPR050266">
    <property type="entry name" value="AB_hydrolase_sf"/>
</dbReference>
<name>A0ABR8YJF9_9MICC</name>
<evidence type="ECO:0000313" key="3">
    <source>
        <dbReference type="Proteomes" id="UP000652763"/>
    </source>
</evidence>
<comment type="caution">
    <text evidence="2">The sequence shown here is derived from an EMBL/GenBank/DDBJ whole genome shotgun (WGS) entry which is preliminary data.</text>
</comment>
<organism evidence="2 3">
    <name type="scientific">Arthrobacter pullicola</name>
    <dbReference type="NCBI Taxonomy" id="2762224"/>
    <lineage>
        <taxon>Bacteria</taxon>
        <taxon>Bacillati</taxon>
        <taxon>Actinomycetota</taxon>
        <taxon>Actinomycetes</taxon>
        <taxon>Micrococcales</taxon>
        <taxon>Micrococcaceae</taxon>
        <taxon>Arthrobacter</taxon>
    </lineage>
</organism>
<dbReference type="RefSeq" id="WP_191747205.1">
    <property type="nucleotide sequence ID" value="NZ_JACSQC010000004.1"/>
</dbReference>
<sequence>MTAGTLNGTGAALHVEIHEPAPRTDAGLRPILLLHGFASSTEMNWQSTGWIPALTEAGRRVIAADLPGHGRSPAPADRDSCRPSSIRAGLLQLLIANGVRPLVDGDESSGVDVAGYSLGSRLAWELGAEAPGYVHRMVLGGPGTGDPLADFDLAAARESLAGGAPLPDPVSADLLRMATLVPSNDLEALFTLIEAIKQEPFQPAAAVPAMPLLLVAGDKDTLAVTAPRLAELSGRADLLLLPGRSHANAVTSRAFKTAAVEFLGPDSAEST</sequence>
<protein>
    <submittedName>
        <fullName evidence="2">Alpha/beta fold hydrolase</fullName>
    </submittedName>
</protein>
<keyword evidence="3" id="KW-1185">Reference proteome</keyword>
<dbReference type="GO" id="GO:0016787">
    <property type="term" value="F:hydrolase activity"/>
    <property type="evidence" value="ECO:0007669"/>
    <property type="project" value="UniProtKB-KW"/>
</dbReference>
<dbReference type="Proteomes" id="UP000652763">
    <property type="component" value="Unassembled WGS sequence"/>
</dbReference>
<evidence type="ECO:0000259" key="1">
    <source>
        <dbReference type="Pfam" id="PF00561"/>
    </source>
</evidence>
<gene>
    <name evidence="2" type="ORF">H9638_10990</name>
</gene>
<dbReference type="PANTHER" id="PTHR43798:SF33">
    <property type="entry name" value="HYDROLASE, PUTATIVE (AFU_ORTHOLOGUE AFUA_2G14860)-RELATED"/>
    <property type="match status" value="1"/>
</dbReference>
<keyword evidence="2" id="KW-0378">Hydrolase</keyword>
<evidence type="ECO:0000313" key="2">
    <source>
        <dbReference type="EMBL" id="MBD8044332.1"/>
    </source>
</evidence>
<dbReference type="EMBL" id="JACSQC010000004">
    <property type="protein sequence ID" value="MBD8044332.1"/>
    <property type="molecule type" value="Genomic_DNA"/>
</dbReference>
<dbReference type="InterPro" id="IPR000073">
    <property type="entry name" value="AB_hydrolase_1"/>
</dbReference>
<feature type="domain" description="AB hydrolase-1" evidence="1">
    <location>
        <begin position="30"/>
        <end position="145"/>
    </location>
</feature>
<dbReference type="InterPro" id="IPR029058">
    <property type="entry name" value="AB_hydrolase_fold"/>
</dbReference>
<dbReference type="SUPFAM" id="SSF53474">
    <property type="entry name" value="alpha/beta-Hydrolases"/>
    <property type="match status" value="1"/>
</dbReference>
<dbReference type="PANTHER" id="PTHR43798">
    <property type="entry name" value="MONOACYLGLYCEROL LIPASE"/>
    <property type="match status" value="1"/>
</dbReference>
<accession>A0ABR8YJF9</accession>
<proteinExistence type="predicted"/>
<reference evidence="2 3" key="1">
    <citation type="submission" date="2020-08" db="EMBL/GenBank/DDBJ databases">
        <title>A Genomic Blueprint of the Chicken Gut Microbiome.</title>
        <authorList>
            <person name="Gilroy R."/>
            <person name="Ravi A."/>
            <person name="Getino M."/>
            <person name="Pursley I."/>
            <person name="Horton D.L."/>
            <person name="Alikhan N.-F."/>
            <person name="Baker D."/>
            <person name="Gharbi K."/>
            <person name="Hall N."/>
            <person name="Watson M."/>
            <person name="Adriaenssens E.M."/>
            <person name="Foster-Nyarko E."/>
            <person name="Jarju S."/>
            <person name="Secka A."/>
            <person name="Antonio M."/>
            <person name="Oren A."/>
            <person name="Chaudhuri R."/>
            <person name="La Ragione R.M."/>
            <person name="Hildebrand F."/>
            <person name="Pallen M.J."/>
        </authorList>
    </citation>
    <scope>NUCLEOTIDE SEQUENCE [LARGE SCALE GENOMIC DNA]</scope>
    <source>
        <strain evidence="2 3">Sa2BUA2</strain>
    </source>
</reference>
<dbReference type="Pfam" id="PF00561">
    <property type="entry name" value="Abhydrolase_1"/>
    <property type="match status" value="1"/>
</dbReference>
<dbReference type="Gene3D" id="3.40.50.1820">
    <property type="entry name" value="alpha/beta hydrolase"/>
    <property type="match status" value="1"/>
</dbReference>